<dbReference type="InterPro" id="IPR010359">
    <property type="entry name" value="IrrE_HExxH"/>
</dbReference>
<gene>
    <name evidence="2" type="ORF">P5G59_15160</name>
</gene>
<dbReference type="EMBL" id="JAROCB010000004">
    <property type="protein sequence ID" value="MDN4598491.1"/>
    <property type="molecule type" value="Genomic_DNA"/>
</dbReference>
<dbReference type="Gene3D" id="1.10.10.2910">
    <property type="match status" value="1"/>
</dbReference>
<dbReference type="Pfam" id="PF06114">
    <property type="entry name" value="Peptidase_M78"/>
    <property type="match status" value="1"/>
</dbReference>
<dbReference type="RefSeq" id="WP_301219835.1">
    <property type="nucleotide sequence ID" value="NZ_JAROCB010000004.1"/>
</dbReference>
<sequence length="126" mass="14612">MTTTGLDYDPYEHARRLGIHVVYRQLRTGNGLWVPEIRTIFLQTRMRLIHERSVLAHELGHALMGHRDSTPRQEIQADRWAARHLINPDELRSAAAASPDPGVWCHELNVSADILERYLRDDRRIA</sequence>
<evidence type="ECO:0000259" key="1">
    <source>
        <dbReference type="Pfam" id="PF06114"/>
    </source>
</evidence>
<protein>
    <submittedName>
        <fullName evidence="2">ImmA/IrrE family metallo-endopeptidase</fullName>
    </submittedName>
</protein>
<evidence type="ECO:0000313" key="2">
    <source>
        <dbReference type="EMBL" id="MDN4598491.1"/>
    </source>
</evidence>
<feature type="domain" description="IrrE N-terminal-like" evidence="1">
    <location>
        <begin position="14"/>
        <end position="116"/>
    </location>
</feature>
<name>A0ABT8J073_9MICO</name>
<organism evidence="2 3">
    <name type="scientific">Leifsonia virtsii</name>
    <dbReference type="NCBI Taxonomy" id="3035915"/>
    <lineage>
        <taxon>Bacteria</taxon>
        <taxon>Bacillati</taxon>
        <taxon>Actinomycetota</taxon>
        <taxon>Actinomycetes</taxon>
        <taxon>Micrococcales</taxon>
        <taxon>Microbacteriaceae</taxon>
        <taxon>Leifsonia</taxon>
    </lineage>
</organism>
<proteinExistence type="predicted"/>
<keyword evidence="3" id="KW-1185">Reference proteome</keyword>
<evidence type="ECO:0000313" key="3">
    <source>
        <dbReference type="Proteomes" id="UP001174210"/>
    </source>
</evidence>
<reference evidence="2" key="1">
    <citation type="submission" date="2023-03" db="EMBL/GenBank/DDBJ databases">
        <title>MT1 and MT2 Draft Genomes of Novel Species.</title>
        <authorList>
            <person name="Venkateswaran K."/>
        </authorList>
    </citation>
    <scope>NUCLEOTIDE SEQUENCE</scope>
    <source>
        <strain evidence="2">F6_8S_P_1A</strain>
    </source>
</reference>
<dbReference type="Proteomes" id="UP001174210">
    <property type="component" value="Unassembled WGS sequence"/>
</dbReference>
<comment type="caution">
    <text evidence="2">The sequence shown here is derived from an EMBL/GenBank/DDBJ whole genome shotgun (WGS) entry which is preliminary data.</text>
</comment>
<accession>A0ABT8J073</accession>